<name>A0AAU9MWQ7_9ASTR</name>
<comment type="caution">
    <text evidence="1">The sequence shown here is derived from an EMBL/GenBank/DDBJ whole genome shotgun (WGS) entry which is preliminary data.</text>
</comment>
<dbReference type="AlphaFoldDB" id="A0AAU9MWQ7"/>
<protein>
    <submittedName>
        <fullName evidence="1">Uncharacterized protein</fullName>
    </submittedName>
</protein>
<gene>
    <name evidence="1" type="ORF">LVIROSA_LOCUS12230</name>
</gene>
<evidence type="ECO:0000313" key="1">
    <source>
        <dbReference type="EMBL" id="CAH1425068.1"/>
    </source>
</evidence>
<dbReference type="EMBL" id="CAKMRJ010002164">
    <property type="protein sequence ID" value="CAH1425068.1"/>
    <property type="molecule type" value="Genomic_DNA"/>
</dbReference>
<proteinExistence type="predicted"/>
<organism evidence="1 2">
    <name type="scientific">Lactuca virosa</name>
    <dbReference type="NCBI Taxonomy" id="75947"/>
    <lineage>
        <taxon>Eukaryota</taxon>
        <taxon>Viridiplantae</taxon>
        <taxon>Streptophyta</taxon>
        <taxon>Embryophyta</taxon>
        <taxon>Tracheophyta</taxon>
        <taxon>Spermatophyta</taxon>
        <taxon>Magnoliopsida</taxon>
        <taxon>eudicotyledons</taxon>
        <taxon>Gunneridae</taxon>
        <taxon>Pentapetalae</taxon>
        <taxon>asterids</taxon>
        <taxon>campanulids</taxon>
        <taxon>Asterales</taxon>
        <taxon>Asteraceae</taxon>
        <taxon>Cichorioideae</taxon>
        <taxon>Cichorieae</taxon>
        <taxon>Lactucinae</taxon>
        <taxon>Lactuca</taxon>
    </lineage>
</organism>
<evidence type="ECO:0000313" key="2">
    <source>
        <dbReference type="Proteomes" id="UP001157418"/>
    </source>
</evidence>
<reference evidence="1 2" key="1">
    <citation type="submission" date="2022-01" db="EMBL/GenBank/DDBJ databases">
        <authorList>
            <person name="Xiong W."/>
            <person name="Schranz E."/>
        </authorList>
    </citation>
    <scope>NUCLEOTIDE SEQUENCE [LARGE SCALE GENOMIC DNA]</scope>
</reference>
<keyword evidence="2" id="KW-1185">Reference proteome</keyword>
<accession>A0AAU9MWQ7</accession>
<sequence length="72" mass="8449">MIRLKITQLSRIIRDLEIIEPSIDRFHPPIHCFLLHLFTVFSNFQPPSIFIVFFPPPNPSPPEMFTSTPMEI</sequence>
<dbReference type="Proteomes" id="UP001157418">
    <property type="component" value="Unassembled WGS sequence"/>
</dbReference>